<dbReference type="InterPro" id="IPR056867">
    <property type="entry name" value="LRR_15"/>
</dbReference>
<dbReference type="Proteomes" id="UP000699042">
    <property type="component" value="Unassembled WGS sequence"/>
</dbReference>
<name>A0A9P7UB51_9PEZI</name>
<keyword evidence="3" id="KW-1185">Reference proteome</keyword>
<reference evidence="2" key="1">
    <citation type="submission" date="2021-05" db="EMBL/GenBank/DDBJ databases">
        <title>Comparative genomics of three Colletotrichum scovillei strains and genetic complementation revealed genes involved fungal growth and virulence on chili pepper.</title>
        <authorList>
            <person name="Hsieh D.-K."/>
            <person name="Chuang S.-C."/>
            <person name="Chen C.-Y."/>
            <person name="Chao Y.-T."/>
            <person name="Lu M.-Y.J."/>
            <person name="Lee M.-H."/>
            <person name="Shih M.-C."/>
        </authorList>
    </citation>
    <scope>NUCLEOTIDE SEQUENCE</scope>
    <source>
        <strain evidence="2">Coll-153</strain>
    </source>
</reference>
<dbReference type="Pfam" id="PF24969">
    <property type="entry name" value="LRR_15"/>
    <property type="match status" value="1"/>
</dbReference>
<evidence type="ECO:0000313" key="3">
    <source>
        <dbReference type="Proteomes" id="UP000699042"/>
    </source>
</evidence>
<dbReference type="AlphaFoldDB" id="A0A9P7UB51"/>
<evidence type="ECO:0000313" key="2">
    <source>
        <dbReference type="EMBL" id="KAG7048143.1"/>
    </source>
</evidence>
<comment type="caution">
    <text evidence="2">The sequence shown here is derived from an EMBL/GenBank/DDBJ whole genome shotgun (WGS) entry which is preliminary data.</text>
</comment>
<gene>
    <name evidence="2" type="ORF">JMJ77_013790</name>
</gene>
<feature type="domain" description="Leucine-rich repeat" evidence="1">
    <location>
        <begin position="242"/>
        <end position="421"/>
    </location>
</feature>
<organism evidence="2 3">
    <name type="scientific">Colletotrichum scovillei</name>
    <dbReference type="NCBI Taxonomy" id="1209932"/>
    <lineage>
        <taxon>Eukaryota</taxon>
        <taxon>Fungi</taxon>
        <taxon>Dikarya</taxon>
        <taxon>Ascomycota</taxon>
        <taxon>Pezizomycotina</taxon>
        <taxon>Sordariomycetes</taxon>
        <taxon>Hypocreomycetidae</taxon>
        <taxon>Glomerellales</taxon>
        <taxon>Glomerellaceae</taxon>
        <taxon>Colletotrichum</taxon>
        <taxon>Colletotrichum acutatum species complex</taxon>
    </lineage>
</organism>
<sequence length="767" mass="87426">MATLNDLPPEIMYQMFPTPSLREQFCVTNTDADLAKEIQPSWSSALSLSRTCKRYRRMLVPELYRNVSIHGYNSFQKLKCFIQFLINNKDIASNIRSLYLHLDPSNTETKNFTEADLEWSHWAARQSGAPSPYYLWHSEDGKLLQMSESRRSRTRILHLGILLEIVLSRVHGVQELGLAVPGGLFCDQYGPWSRNELDGLLWRGEPGPSDPLKIQTFRGVQQPLPNIKMLAIRPSCLPKNHPDTTITPLDLNHLLHFAPNARSIFIASRDAQPASPLDTHSQWSNVTCLTITETFLDEQKIRGMIQGCASLVSFKYLNSRADTYVPHWPVSPEEIVTILREHQNTTTTLLTLCFDLNDWYRGEYEAIRSLSDFSNLESLWVDASTVLKKVKYGSFSRSEKHKRLTHKLSTSFPASIKRLHLADFLNPGLPQVPPPVQLPQAWLKKASLPAAMHSFNTFELSSAVLFTLVNNAQDFILSAEPLSLSGILDAIHDMDEIVSTQQTNKSTMSSLKSFSMRKTYTDAESHWAWPRERLFNARFIDGAKNLKESYIIGTALQFHNWSSTHLTTLAFNDSSMPLGILANAIRACPRLERFFWKKPIRRDMHPYAVHPWLILGALGIRRATIRTLVIDFNGTCETDLQSPAFELSTFTRLEEAWVDISVFESNKANFTDASSDPLNPTVVEGSPLIRTLPPSLRKLHISGSMNDFIFDEVLWLTRPRNHEPRHVPAEFALDGGYLDGDMFKLWDYRNDYEHIPTADLDPQPFLW</sequence>
<dbReference type="EMBL" id="JAESDN010000006">
    <property type="protein sequence ID" value="KAG7048143.1"/>
    <property type="molecule type" value="Genomic_DNA"/>
</dbReference>
<proteinExistence type="predicted"/>
<accession>A0A9P7UB51</accession>
<protein>
    <recommendedName>
        <fullName evidence="1">Leucine-rich repeat domain-containing protein</fullName>
    </recommendedName>
</protein>
<evidence type="ECO:0000259" key="1">
    <source>
        <dbReference type="Pfam" id="PF24969"/>
    </source>
</evidence>